<dbReference type="GO" id="GO:0000139">
    <property type="term" value="C:Golgi membrane"/>
    <property type="evidence" value="ECO:0007669"/>
    <property type="project" value="TreeGrafter"/>
</dbReference>
<evidence type="ECO:0008006" key="10">
    <source>
        <dbReference type="Google" id="ProtNLM"/>
    </source>
</evidence>
<keyword evidence="9" id="KW-1185">Reference proteome</keyword>
<dbReference type="InterPro" id="IPR004932">
    <property type="entry name" value="Rer1"/>
</dbReference>
<dbReference type="PANTHER" id="PTHR10743:SF0">
    <property type="entry name" value="PROTEIN RER1"/>
    <property type="match status" value="1"/>
</dbReference>
<organism evidence="8 9">
    <name type="scientific">Tetradesmus obliquus</name>
    <name type="common">Green alga</name>
    <name type="synonym">Acutodesmus obliquus</name>
    <dbReference type="NCBI Taxonomy" id="3088"/>
    <lineage>
        <taxon>Eukaryota</taxon>
        <taxon>Viridiplantae</taxon>
        <taxon>Chlorophyta</taxon>
        <taxon>core chlorophytes</taxon>
        <taxon>Chlorophyceae</taxon>
        <taxon>CS clade</taxon>
        <taxon>Sphaeropleales</taxon>
        <taxon>Scenedesmaceae</taxon>
        <taxon>Tetradesmus</taxon>
    </lineage>
</organism>
<gene>
    <name evidence="8" type="ORF">BQ4739_LOCUS17960</name>
    <name evidence="7" type="ORF">BQ4739_LOCUS8687</name>
</gene>
<comment type="similarity">
    <text evidence="2">Belongs to the RER1 family.</text>
</comment>
<dbReference type="Proteomes" id="UP000256970">
    <property type="component" value="Unassembled WGS sequence"/>
</dbReference>
<protein>
    <recommendedName>
        <fullName evidence="10">Protein RER1</fullName>
    </recommendedName>
</protein>
<dbReference type="EMBL" id="FNXT01001291">
    <property type="protein sequence ID" value="SZX77608.1"/>
    <property type="molecule type" value="Genomic_DNA"/>
</dbReference>
<evidence type="ECO:0000313" key="7">
    <source>
        <dbReference type="EMBL" id="SZX68328.1"/>
    </source>
</evidence>
<keyword evidence="5 6" id="KW-0472">Membrane</keyword>
<accession>A0A383WJH4</accession>
<evidence type="ECO:0000256" key="6">
    <source>
        <dbReference type="SAM" id="Phobius"/>
    </source>
</evidence>
<evidence type="ECO:0000256" key="4">
    <source>
        <dbReference type="ARBA" id="ARBA00022989"/>
    </source>
</evidence>
<reference evidence="8 9" key="1">
    <citation type="submission" date="2016-10" db="EMBL/GenBank/DDBJ databases">
        <authorList>
            <person name="Cai Z."/>
        </authorList>
    </citation>
    <scope>NUCLEOTIDE SEQUENCE [LARGE SCALE GENOMIC DNA]</scope>
</reference>
<dbReference type="EMBL" id="FNXT01000851">
    <property type="protein sequence ID" value="SZX68328.1"/>
    <property type="molecule type" value="Genomic_DNA"/>
</dbReference>
<evidence type="ECO:0000256" key="2">
    <source>
        <dbReference type="ARBA" id="ARBA00006070"/>
    </source>
</evidence>
<sequence>MLRGFYIVTYGLGIYNLNLVLGFITPQVDPELEEGPELPTKSDQEFKPFVRRLPEFKFWWSSIKSLWIGMAMTLFTMFDVPVFWPILLLYWLLLFTVTMKRQIKHMIKYRYLPFTTGKKKYASPGGKKEAGAAN</sequence>
<feature type="transmembrane region" description="Helical" evidence="6">
    <location>
        <begin position="82"/>
        <end position="99"/>
    </location>
</feature>
<name>A0A383WJH4_TETOB</name>
<dbReference type="PANTHER" id="PTHR10743">
    <property type="entry name" value="PROTEIN RER1"/>
    <property type="match status" value="1"/>
</dbReference>
<dbReference type="Pfam" id="PF03248">
    <property type="entry name" value="Rer1"/>
    <property type="match status" value="1"/>
</dbReference>
<evidence type="ECO:0000313" key="8">
    <source>
        <dbReference type="EMBL" id="SZX77608.1"/>
    </source>
</evidence>
<evidence type="ECO:0000256" key="3">
    <source>
        <dbReference type="ARBA" id="ARBA00022692"/>
    </source>
</evidence>
<dbReference type="AlphaFoldDB" id="A0A383WJH4"/>
<comment type="subcellular location">
    <subcellularLocation>
        <location evidence="1">Membrane</location>
        <topology evidence="1">Multi-pass membrane protein</topology>
    </subcellularLocation>
</comment>
<evidence type="ECO:0000256" key="1">
    <source>
        <dbReference type="ARBA" id="ARBA00004141"/>
    </source>
</evidence>
<evidence type="ECO:0000256" key="5">
    <source>
        <dbReference type="ARBA" id="ARBA00023136"/>
    </source>
</evidence>
<dbReference type="STRING" id="3088.A0A383WJH4"/>
<dbReference type="GO" id="GO:0006890">
    <property type="term" value="P:retrograde vesicle-mediated transport, Golgi to endoplasmic reticulum"/>
    <property type="evidence" value="ECO:0007669"/>
    <property type="project" value="TreeGrafter"/>
</dbReference>
<dbReference type="GO" id="GO:0006621">
    <property type="term" value="P:protein retention in ER lumen"/>
    <property type="evidence" value="ECO:0007669"/>
    <property type="project" value="TreeGrafter"/>
</dbReference>
<dbReference type="GO" id="GO:0005783">
    <property type="term" value="C:endoplasmic reticulum"/>
    <property type="evidence" value="ECO:0007669"/>
    <property type="project" value="GOC"/>
</dbReference>
<evidence type="ECO:0000313" key="9">
    <source>
        <dbReference type="Proteomes" id="UP000256970"/>
    </source>
</evidence>
<keyword evidence="3 6" id="KW-0812">Transmembrane</keyword>
<proteinExistence type="inferred from homology"/>
<keyword evidence="4 6" id="KW-1133">Transmembrane helix</keyword>
<dbReference type="OrthoDB" id="448250at2759"/>